<dbReference type="RefSeq" id="WP_153234436.1">
    <property type="nucleotide sequence ID" value="NZ_WINI01000004.1"/>
</dbReference>
<protein>
    <submittedName>
        <fullName evidence="2">Uncharacterized protein</fullName>
    </submittedName>
</protein>
<dbReference type="EMBL" id="WINI01000004">
    <property type="protein sequence ID" value="MQR00818.1"/>
    <property type="molecule type" value="Genomic_DNA"/>
</dbReference>
<comment type="caution">
    <text evidence="2">The sequence shown here is derived from an EMBL/GenBank/DDBJ whole genome shotgun (WGS) entry which is preliminary data.</text>
</comment>
<dbReference type="Proteomes" id="UP000451565">
    <property type="component" value="Unassembled WGS sequence"/>
</dbReference>
<keyword evidence="1" id="KW-0812">Transmembrane</keyword>
<name>A0A843YTJ2_9BURK</name>
<keyword evidence="1" id="KW-1133">Transmembrane helix</keyword>
<evidence type="ECO:0000313" key="3">
    <source>
        <dbReference type="Proteomes" id="UP000451565"/>
    </source>
</evidence>
<sequence>MPSTIFFILLVMLGLPYVLYRLGKSDEASFHRRNQIDSPQGITFVFNRRGIFSTLVVFGAIIIPLPFMIYAMLQRAIQENLWLLMFALVFIATGLLTIPMVIQLVGQVTKYPAVVLTPNSITYEKLEFNWNEIASISLAHTKVPTVVFKLNSRRITKLGIFHTDTFYILLDTIKDSDGLLGHAKYFFEKATLRKADIALG</sequence>
<feature type="transmembrane region" description="Helical" evidence="1">
    <location>
        <begin position="81"/>
        <end position="102"/>
    </location>
</feature>
<keyword evidence="3" id="KW-1185">Reference proteome</keyword>
<proteinExistence type="predicted"/>
<evidence type="ECO:0000313" key="2">
    <source>
        <dbReference type="EMBL" id="MQR00818.1"/>
    </source>
</evidence>
<feature type="transmembrane region" description="Helical" evidence="1">
    <location>
        <begin position="6"/>
        <end position="23"/>
    </location>
</feature>
<accession>A0A843YTJ2</accession>
<feature type="transmembrane region" description="Helical" evidence="1">
    <location>
        <begin position="50"/>
        <end position="69"/>
    </location>
</feature>
<dbReference type="AlphaFoldDB" id="A0A843YTJ2"/>
<evidence type="ECO:0000256" key="1">
    <source>
        <dbReference type="SAM" id="Phobius"/>
    </source>
</evidence>
<organism evidence="2 3">
    <name type="scientific">Glaciimonas soli</name>
    <dbReference type="NCBI Taxonomy" id="2590999"/>
    <lineage>
        <taxon>Bacteria</taxon>
        <taxon>Pseudomonadati</taxon>
        <taxon>Pseudomonadota</taxon>
        <taxon>Betaproteobacteria</taxon>
        <taxon>Burkholderiales</taxon>
        <taxon>Oxalobacteraceae</taxon>
        <taxon>Glaciimonas</taxon>
    </lineage>
</organism>
<reference evidence="2 3" key="1">
    <citation type="submission" date="2019-10" db="EMBL/GenBank/DDBJ databases">
        <title>Glaciimonas soli sp. nov., a psychrophilic bacterium isolated from the forest soil of a high elevation mountain in Taiwan.</title>
        <authorList>
            <person name="Wang L.-T."/>
            <person name="Shieh W.Y."/>
        </authorList>
    </citation>
    <scope>NUCLEOTIDE SEQUENCE [LARGE SCALE GENOMIC DNA]</scope>
    <source>
        <strain evidence="2 3">GS1</strain>
    </source>
</reference>
<keyword evidence="1" id="KW-0472">Membrane</keyword>
<gene>
    <name evidence="2" type="ORF">GEV47_08995</name>
</gene>